<evidence type="ECO:0000256" key="1">
    <source>
        <dbReference type="ARBA" id="ARBA00022737"/>
    </source>
</evidence>
<dbReference type="PROSITE" id="PS50297">
    <property type="entry name" value="ANK_REP_REGION"/>
    <property type="match status" value="3"/>
</dbReference>
<dbReference type="Gene3D" id="1.25.40.20">
    <property type="entry name" value="Ankyrin repeat-containing domain"/>
    <property type="match status" value="1"/>
</dbReference>
<feature type="repeat" description="ANK" evidence="4">
    <location>
        <begin position="692"/>
        <end position="724"/>
    </location>
</feature>
<dbReference type="InterPro" id="IPR002110">
    <property type="entry name" value="Ankyrin_rpt"/>
</dbReference>
<dbReference type="PROSITE" id="PS50088">
    <property type="entry name" value="ANK_REPEAT"/>
    <property type="match status" value="3"/>
</dbReference>
<dbReference type="Pfam" id="PF00069">
    <property type="entry name" value="Pkinase"/>
    <property type="match status" value="1"/>
</dbReference>
<dbReference type="Gene3D" id="1.10.510.10">
    <property type="entry name" value="Transferase(Phosphotransferase) domain 1"/>
    <property type="match status" value="1"/>
</dbReference>
<evidence type="ECO:0000313" key="7">
    <source>
        <dbReference type="EMBL" id="KAK3936445.1"/>
    </source>
</evidence>
<dbReference type="InterPro" id="IPR000719">
    <property type="entry name" value="Prot_kinase_dom"/>
</dbReference>
<dbReference type="Proteomes" id="UP001303473">
    <property type="component" value="Unassembled WGS sequence"/>
</dbReference>
<dbReference type="InterPro" id="IPR054471">
    <property type="entry name" value="GPIID_WHD"/>
</dbReference>
<dbReference type="PROSITE" id="PS00107">
    <property type="entry name" value="PROTEIN_KINASE_ATP"/>
    <property type="match status" value="1"/>
</dbReference>
<dbReference type="InterPro" id="IPR017441">
    <property type="entry name" value="Protein_kinase_ATP_BS"/>
</dbReference>
<dbReference type="SMART" id="SM00248">
    <property type="entry name" value="ANK"/>
    <property type="match status" value="5"/>
</dbReference>
<evidence type="ECO:0000256" key="3">
    <source>
        <dbReference type="ARBA" id="ARBA00022840"/>
    </source>
</evidence>
<evidence type="ECO:0000256" key="5">
    <source>
        <dbReference type="PROSITE-ProRule" id="PRU10141"/>
    </source>
</evidence>
<feature type="repeat" description="ANK" evidence="4">
    <location>
        <begin position="725"/>
        <end position="757"/>
    </location>
</feature>
<reference evidence="8" key="1">
    <citation type="journal article" date="2023" name="Mol. Phylogenet. Evol.">
        <title>Genome-scale phylogeny and comparative genomics of the fungal order Sordariales.</title>
        <authorList>
            <person name="Hensen N."/>
            <person name="Bonometti L."/>
            <person name="Westerberg I."/>
            <person name="Brannstrom I.O."/>
            <person name="Guillou S."/>
            <person name="Cros-Aarteil S."/>
            <person name="Calhoun S."/>
            <person name="Haridas S."/>
            <person name="Kuo A."/>
            <person name="Mondo S."/>
            <person name="Pangilinan J."/>
            <person name="Riley R."/>
            <person name="LaButti K."/>
            <person name="Andreopoulos B."/>
            <person name="Lipzen A."/>
            <person name="Chen C."/>
            <person name="Yan M."/>
            <person name="Daum C."/>
            <person name="Ng V."/>
            <person name="Clum A."/>
            <person name="Steindorff A."/>
            <person name="Ohm R.A."/>
            <person name="Martin F."/>
            <person name="Silar P."/>
            <person name="Natvig D.O."/>
            <person name="Lalanne C."/>
            <person name="Gautier V."/>
            <person name="Ament-Velasquez S.L."/>
            <person name="Kruys A."/>
            <person name="Hutchinson M.I."/>
            <person name="Powell A.J."/>
            <person name="Barry K."/>
            <person name="Miller A.N."/>
            <person name="Grigoriev I.V."/>
            <person name="Debuchy R."/>
            <person name="Gladieux P."/>
            <person name="Hiltunen Thoren M."/>
            <person name="Johannesson H."/>
        </authorList>
    </citation>
    <scope>NUCLEOTIDE SEQUENCE [LARGE SCALE GENOMIC DNA]</scope>
    <source>
        <strain evidence="8">CBS 340.73</strain>
    </source>
</reference>
<dbReference type="PROSITE" id="PS50011">
    <property type="entry name" value="PROTEIN_KINASE_DOM"/>
    <property type="match status" value="1"/>
</dbReference>
<dbReference type="GO" id="GO:0004672">
    <property type="term" value="F:protein kinase activity"/>
    <property type="evidence" value="ECO:0007669"/>
    <property type="project" value="InterPro"/>
</dbReference>
<dbReference type="InterPro" id="IPR011009">
    <property type="entry name" value="Kinase-like_dom_sf"/>
</dbReference>
<keyword evidence="3 5" id="KW-0067">ATP-binding</keyword>
<feature type="binding site" evidence="5">
    <location>
        <position position="948"/>
    </location>
    <ligand>
        <name>ATP</name>
        <dbReference type="ChEBI" id="CHEBI:30616"/>
    </ligand>
</feature>
<comment type="caution">
    <text evidence="7">The sequence shown here is derived from an EMBL/GenBank/DDBJ whole genome shotgun (WGS) entry which is preliminary data.</text>
</comment>
<feature type="repeat" description="ANK" evidence="4">
    <location>
        <begin position="760"/>
        <end position="792"/>
    </location>
</feature>
<keyword evidence="7" id="KW-0808">Transferase</keyword>
<dbReference type="SMART" id="SM00220">
    <property type="entry name" value="S_TKc"/>
    <property type="match status" value="1"/>
</dbReference>
<dbReference type="SUPFAM" id="SSF48403">
    <property type="entry name" value="Ankyrin repeat"/>
    <property type="match status" value="1"/>
</dbReference>
<evidence type="ECO:0000259" key="6">
    <source>
        <dbReference type="PROSITE" id="PS50011"/>
    </source>
</evidence>
<feature type="domain" description="Protein kinase" evidence="6">
    <location>
        <begin position="919"/>
        <end position="1184"/>
    </location>
</feature>
<dbReference type="InterPro" id="IPR027417">
    <property type="entry name" value="P-loop_NTPase"/>
</dbReference>
<evidence type="ECO:0000256" key="2">
    <source>
        <dbReference type="ARBA" id="ARBA00022741"/>
    </source>
</evidence>
<keyword evidence="7" id="KW-0418">Kinase</keyword>
<dbReference type="CDD" id="cd05117">
    <property type="entry name" value="STKc_CAMK"/>
    <property type="match status" value="1"/>
</dbReference>
<dbReference type="PANTHER" id="PTHR10039">
    <property type="entry name" value="AMELOGENIN"/>
    <property type="match status" value="1"/>
</dbReference>
<dbReference type="SUPFAM" id="SSF56112">
    <property type="entry name" value="Protein kinase-like (PK-like)"/>
    <property type="match status" value="1"/>
</dbReference>
<keyword evidence="1" id="KW-0677">Repeat</keyword>
<evidence type="ECO:0000256" key="4">
    <source>
        <dbReference type="PROSITE-ProRule" id="PRU00023"/>
    </source>
</evidence>
<dbReference type="InterPro" id="IPR036770">
    <property type="entry name" value="Ankyrin_rpt-contain_sf"/>
</dbReference>
<evidence type="ECO:0000313" key="8">
    <source>
        <dbReference type="Proteomes" id="UP001303473"/>
    </source>
</evidence>
<dbReference type="Pfam" id="PF24883">
    <property type="entry name" value="NPHP3_N"/>
    <property type="match status" value="1"/>
</dbReference>
<keyword evidence="4" id="KW-0040">ANK repeat</keyword>
<dbReference type="Pfam" id="PF12796">
    <property type="entry name" value="Ank_2"/>
    <property type="match status" value="2"/>
</dbReference>
<gene>
    <name evidence="7" type="ORF">QBC46DRAFT_30384</name>
</gene>
<organism evidence="7 8">
    <name type="scientific">Diplogelasinospora grovesii</name>
    <dbReference type="NCBI Taxonomy" id="303347"/>
    <lineage>
        <taxon>Eukaryota</taxon>
        <taxon>Fungi</taxon>
        <taxon>Dikarya</taxon>
        <taxon>Ascomycota</taxon>
        <taxon>Pezizomycotina</taxon>
        <taxon>Sordariomycetes</taxon>
        <taxon>Sordariomycetidae</taxon>
        <taxon>Sordariales</taxon>
        <taxon>Diplogelasinosporaceae</taxon>
        <taxon>Diplogelasinospora</taxon>
    </lineage>
</organism>
<dbReference type="PANTHER" id="PTHR10039:SF15">
    <property type="entry name" value="NACHT DOMAIN-CONTAINING PROTEIN"/>
    <property type="match status" value="1"/>
</dbReference>
<sequence>MSDPLGVTASIIAVIQLTAQATKYLKDVKGGATDRTRVRDEIRSVTCLLEMLRDRVEDLGGSGDGDTSQPASIASIIGPNGPLELFKSTLEDIVAKLAPQDRLRRLAQPFKWPFDKNDIAELLARLERLKTHFTLVLQNDLVALAKMTHETLSMIGERLGDLDTARRDEETEKILLWISPISFRSKQADMIEGVQAGTGRWLLQDEVFLGWVRGDSNTLWCPGMPGAGKTRLVSLIVGFLDNQNVSPERPFAYIYCDYSQRASQTPLALVASLLAQVLRRTSSGGLPTEVLSFYALHKKHGTVPTLKQLTDIFRQVCLPCQCIHVIIDALDECALSADSALELITAVRALGPNIRLLCTSRFSTTFEAFFSDSTRIEIFARAEDMRLFLEAQMQNQSRLARHIRADPGLREEIVTTVIEEARGMFLLAALHLESLSKKINRRDIRSSLRTLPKTLDATYEQAMCRIQSQGEEDVELAETVISWILCAPRPLTIVELQHMYATRLLLSEDGEAVSLEDDDLPDSEILTDVCGGLIAVEGNSKSVRLVHYTAQQYFAQAYHDRLPGTRSDMTKISLAYLQLLNFSSGISTSDDAMAQRLDKFPFLVYAARHWGSEVDDVNFDDLWEYMKRFLSNQAAVDVASQVRSLPRHRFEQWSQEFPRDVPALALAASFDLPGALQRLVTEGHDIEGRGSDGETPLIRAASLGHAKNVSVLLQLRADVNAADVAGETALERASSAGKAAAVKALLGGGADIRIKAAAGAGWTVLMSAVSSGSVEVVRMLVEAGADLAAQTVWGDSALSLATLGGQEAIANYLADSGARLPANPAGRRASILASRKGLQTLVRRLTGIANYEAVVQAGLQRQGPAAMERLACVAEVDGEQPVDYDGDRIQDSSTTTGFFESLGGVLDGLKYRRGFLRRYNIQDGIGKGHSSKVFACRSKATAVRYAVKIFNQADWRRYAEEIRCEIRCLTELRHPSIVSLIEVMVSDNMDQLYLVAELVKGGDLFDFIVTHDKLSESTTRAIFSQLFSALAFIHQQGWVHRDIKPENILMKQGLAIKLTDFGLAKKLSEQPGEVAHELCGTPSYVAPEILMPHRDRIYSYSVDIWSAGVVLYICLSGFPPFSDEMTSVEFPFSLSEQIRNAKYNYPSPYWDEIGDPALYLIDGMLVVDPGQRYSIEQCLQNPWMVGRGATETAIDASVGEGENLTVTSSGIESRSSFSSYVFANIGIR</sequence>
<dbReference type="Gene3D" id="3.40.50.300">
    <property type="entry name" value="P-loop containing nucleotide triphosphate hydrolases"/>
    <property type="match status" value="1"/>
</dbReference>
<dbReference type="EMBL" id="MU853883">
    <property type="protein sequence ID" value="KAK3936445.1"/>
    <property type="molecule type" value="Genomic_DNA"/>
</dbReference>
<dbReference type="FunFam" id="1.10.510.10:FF:000571">
    <property type="entry name" value="Maternal embryonic leucine zipper kinase"/>
    <property type="match status" value="1"/>
</dbReference>
<name>A0AAN6MZL5_9PEZI</name>
<protein>
    <submittedName>
        <fullName evidence="7">Serine threonine kinase chk2 protein</fullName>
    </submittedName>
</protein>
<dbReference type="GO" id="GO:0005524">
    <property type="term" value="F:ATP binding"/>
    <property type="evidence" value="ECO:0007669"/>
    <property type="project" value="UniProtKB-UniRule"/>
</dbReference>
<accession>A0AAN6MZL5</accession>
<keyword evidence="2 5" id="KW-0547">Nucleotide-binding</keyword>
<keyword evidence="8" id="KW-1185">Reference proteome</keyword>
<dbReference type="AlphaFoldDB" id="A0AAN6MZL5"/>
<dbReference type="InterPro" id="IPR056884">
    <property type="entry name" value="NPHP3-like_N"/>
</dbReference>
<dbReference type="Pfam" id="PF22939">
    <property type="entry name" value="WHD_GPIID"/>
    <property type="match status" value="1"/>
</dbReference>
<proteinExistence type="predicted"/>
<dbReference type="SUPFAM" id="SSF52540">
    <property type="entry name" value="P-loop containing nucleoside triphosphate hydrolases"/>
    <property type="match status" value="1"/>
</dbReference>